<dbReference type="EMBL" id="AP018203">
    <property type="protein sequence ID" value="BAY58435.1"/>
    <property type="molecule type" value="Genomic_DNA"/>
</dbReference>
<dbReference type="InterPro" id="IPR011335">
    <property type="entry name" value="Restrct_endonuc-II-like"/>
</dbReference>
<dbReference type="SUPFAM" id="SSF52980">
    <property type="entry name" value="Restriction endonuclease-like"/>
    <property type="match status" value="1"/>
</dbReference>
<keyword evidence="3" id="KW-1185">Reference proteome</keyword>
<evidence type="ECO:0000313" key="2">
    <source>
        <dbReference type="EMBL" id="BAY58435.1"/>
    </source>
</evidence>
<sequence length="186" mass="21443">MTVTTYRWTLDRYHQAVEAGIFDDQPVELLNGELVTMSPEGLPHASLSSSGANYIRKLLGERAFIREGKPITIPESASEPEPDIAIVDADEEIYFQHHPYPENIFWVIEYSNSSLNKDTESKRKIYAAAEIREYWVVNLQQMELIVYRDPVEGDYRSEQKLIAGKIRPLAFLDVEIEVDRLIRRSV</sequence>
<dbReference type="AlphaFoldDB" id="A0A1Z4JNU7"/>
<evidence type="ECO:0000313" key="3">
    <source>
        <dbReference type="Proteomes" id="UP000217895"/>
    </source>
</evidence>
<organism evidence="2 3">
    <name type="scientific">Leptolyngbya boryana NIES-2135</name>
    <dbReference type="NCBI Taxonomy" id="1973484"/>
    <lineage>
        <taxon>Bacteria</taxon>
        <taxon>Bacillati</taxon>
        <taxon>Cyanobacteriota</taxon>
        <taxon>Cyanophyceae</taxon>
        <taxon>Leptolyngbyales</taxon>
        <taxon>Leptolyngbyaceae</taxon>
        <taxon>Leptolyngbya group</taxon>
        <taxon>Leptolyngbya</taxon>
    </lineage>
</organism>
<dbReference type="Gene3D" id="3.90.1570.10">
    <property type="entry name" value="tt1808, chain A"/>
    <property type="match status" value="1"/>
</dbReference>
<dbReference type="Pfam" id="PF05685">
    <property type="entry name" value="Uma2"/>
    <property type="match status" value="1"/>
</dbReference>
<reference evidence="2 3" key="1">
    <citation type="submission" date="2017-06" db="EMBL/GenBank/DDBJ databases">
        <title>Genome sequencing of cyanobaciteial culture collection at National Institute for Environmental Studies (NIES).</title>
        <authorList>
            <person name="Hirose Y."/>
            <person name="Shimura Y."/>
            <person name="Fujisawa T."/>
            <person name="Nakamura Y."/>
            <person name="Kawachi M."/>
        </authorList>
    </citation>
    <scope>NUCLEOTIDE SEQUENCE [LARGE SCALE GENOMIC DNA]</scope>
    <source>
        <strain evidence="2 3">NIES-2135</strain>
    </source>
</reference>
<protein>
    <recommendedName>
        <fullName evidence="1">Putative restriction endonuclease domain-containing protein</fullName>
    </recommendedName>
</protein>
<dbReference type="Proteomes" id="UP000217895">
    <property type="component" value="Chromosome"/>
</dbReference>
<dbReference type="InterPro" id="IPR008538">
    <property type="entry name" value="Uma2"/>
</dbReference>
<accession>A0A1Z4JNU7</accession>
<proteinExistence type="predicted"/>
<dbReference type="InterPro" id="IPR012296">
    <property type="entry name" value="Nuclease_put_TT1808"/>
</dbReference>
<evidence type="ECO:0000259" key="1">
    <source>
        <dbReference type="Pfam" id="PF05685"/>
    </source>
</evidence>
<dbReference type="PANTHER" id="PTHR35400">
    <property type="entry name" value="SLR1083 PROTEIN"/>
    <property type="match status" value="1"/>
</dbReference>
<name>A0A1Z4JNU7_LEPBY</name>
<dbReference type="CDD" id="cd06260">
    <property type="entry name" value="DUF820-like"/>
    <property type="match status" value="1"/>
</dbReference>
<gene>
    <name evidence="2" type="ORF">NIES2135_53080</name>
</gene>
<dbReference type="PANTHER" id="PTHR35400:SF1">
    <property type="entry name" value="SLR1083 PROTEIN"/>
    <property type="match status" value="1"/>
</dbReference>
<feature type="domain" description="Putative restriction endonuclease" evidence="1">
    <location>
        <begin position="21"/>
        <end position="164"/>
    </location>
</feature>